<evidence type="ECO:0000313" key="2">
    <source>
        <dbReference type="Proteomes" id="UP001500603"/>
    </source>
</evidence>
<reference evidence="2" key="1">
    <citation type="journal article" date="2019" name="Int. J. Syst. Evol. Microbiol.">
        <title>The Global Catalogue of Microorganisms (GCM) 10K type strain sequencing project: providing services to taxonomists for standard genome sequencing and annotation.</title>
        <authorList>
            <consortium name="The Broad Institute Genomics Platform"/>
            <consortium name="The Broad Institute Genome Sequencing Center for Infectious Disease"/>
            <person name="Wu L."/>
            <person name="Ma J."/>
        </authorList>
    </citation>
    <scope>NUCLEOTIDE SEQUENCE [LARGE SCALE GENOMIC DNA]</scope>
    <source>
        <strain evidence="2">JCM 18298</strain>
    </source>
</reference>
<dbReference type="RefSeq" id="WP_345496954.1">
    <property type="nucleotide sequence ID" value="NZ_BAABJM010000003.1"/>
</dbReference>
<evidence type="ECO:0000313" key="1">
    <source>
        <dbReference type="EMBL" id="GAA5058971.1"/>
    </source>
</evidence>
<organism evidence="1 2">
    <name type="scientific">Nocardia callitridis</name>
    <dbReference type="NCBI Taxonomy" id="648753"/>
    <lineage>
        <taxon>Bacteria</taxon>
        <taxon>Bacillati</taxon>
        <taxon>Actinomycetota</taxon>
        <taxon>Actinomycetes</taxon>
        <taxon>Mycobacteriales</taxon>
        <taxon>Nocardiaceae</taxon>
        <taxon>Nocardia</taxon>
    </lineage>
</organism>
<dbReference type="PANTHER" id="PTHR34704">
    <property type="entry name" value="ATPASE"/>
    <property type="match status" value="1"/>
</dbReference>
<dbReference type="Gene3D" id="3.40.50.300">
    <property type="entry name" value="P-loop containing nucleotide triphosphate hydrolases"/>
    <property type="match status" value="1"/>
</dbReference>
<dbReference type="SUPFAM" id="SSF52540">
    <property type="entry name" value="P-loop containing nucleoside triphosphate hydrolases"/>
    <property type="match status" value="1"/>
</dbReference>
<comment type="caution">
    <text evidence="1">The sequence shown here is derived from an EMBL/GenBank/DDBJ whole genome shotgun (WGS) entry which is preliminary data.</text>
</comment>
<proteinExistence type="predicted"/>
<gene>
    <name evidence="1" type="ORF">GCM10023318_38930</name>
</gene>
<protein>
    <recommendedName>
        <fullName evidence="3">AAA domain-containing protein</fullName>
    </recommendedName>
</protein>
<evidence type="ECO:0008006" key="3">
    <source>
        <dbReference type="Google" id="ProtNLM"/>
    </source>
</evidence>
<dbReference type="EMBL" id="BAABJM010000003">
    <property type="protein sequence ID" value="GAA5058971.1"/>
    <property type="molecule type" value="Genomic_DNA"/>
</dbReference>
<sequence>MPISFDNWDHAMAYLFGLGTRADNPMLVVIDEFPYLVKAAPELASVMQREVDRYQTEPNNIRMLLCGSAMSVMGGLLTSNAPLRGRAQLELVVQPFGYREAARFWEVAADPALALRLHTVLGGTPAYRRQFLAATCPPRSTTSTRGCAARCSRH</sequence>
<dbReference type="Proteomes" id="UP001500603">
    <property type="component" value="Unassembled WGS sequence"/>
</dbReference>
<accession>A0ABP9KHD1</accession>
<name>A0ABP9KHD1_9NOCA</name>
<dbReference type="PANTHER" id="PTHR34704:SF1">
    <property type="entry name" value="ATPASE"/>
    <property type="match status" value="1"/>
</dbReference>
<dbReference type="InterPro" id="IPR027417">
    <property type="entry name" value="P-loop_NTPase"/>
</dbReference>
<keyword evidence="2" id="KW-1185">Reference proteome</keyword>